<dbReference type="Gene3D" id="3.55.50.30">
    <property type="match status" value="1"/>
</dbReference>
<dbReference type="EMBL" id="JABAIA010000001">
    <property type="protein sequence ID" value="NLR64369.1"/>
    <property type="molecule type" value="Genomic_DNA"/>
</dbReference>
<name>A0A847RBC5_9BACT</name>
<dbReference type="InterPro" id="IPR032508">
    <property type="entry name" value="FecR_C"/>
</dbReference>
<feature type="domain" description="Protein FecR C-terminal" evidence="3">
    <location>
        <begin position="257"/>
        <end position="324"/>
    </location>
</feature>
<dbReference type="PANTHER" id="PTHR30273:SF2">
    <property type="entry name" value="PROTEIN FECR"/>
    <property type="match status" value="1"/>
</dbReference>
<gene>
    <name evidence="4" type="ORF">HGH92_08645</name>
</gene>
<evidence type="ECO:0000256" key="1">
    <source>
        <dbReference type="SAM" id="Phobius"/>
    </source>
</evidence>
<keyword evidence="1" id="KW-0812">Transmembrane</keyword>
<feature type="transmembrane region" description="Helical" evidence="1">
    <location>
        <begin position="93"/>
        <end position="112"/>
    </location>
</feature>
<organism evidence="4 5">
    <name type="scientific">Chitinophaga varians</name>
    <dbReference type="NCBI Taxonomy" id="2202339"/>
    <lineage>
        <taxon>Bacteria</taxon>
        <taxon>Pseudomonadati</taxon>
        <taxon>Bacteroidota</taxon>
        <taxon>Chitinophagia</taxon>
        <taxon>Chitinophagales</taxon>
        <taxon>Chitinophagaceae</taxon>
        <taxon>Chitinophaga</taxon>
    </lineage>
</organism>
<dbReference type="Pfam" id="PF16344">
    <property type="entry name" value="FecR_C"/>
    <property type="match status" value="1"/>
</dbReference>
<dbReference type="Gene3D" id="2.60.120.1440">
    <property type="match status" value="1"/>
</dbReference>
<protein>
    <submittedName>
        <fullName evidence="4">DUF4974 domain-containing protein</fullName>
    </submittedName>
</protein>
<dbReference type="RefSeq" id="WP_168870327.1">
    <property type="nucleotide sequence ID" value="NZ_JABAIA010000001.1"/>
</dbReference>
<dbReference type="PIRSF" id="PIRSF018266">
    <property type="entry name" value="FecR"/>
    <property type="match status" value="1"/>
</dbReference>
<dbReference type="InterPro" id="IPR012373">
    <property type="entry name" value="Ferrdict_sens_TM"/>
</dbReference>
<keyword evidence="5" id="KW-1185">Reference proteome</keyword>
<dbReference type="PANTHER" id="PTHR30273">
    <property type="entry name" value="PERIPLASMIC SIGNAL SENSOR AND SIGMA FACTOR ACTIVATOR FECR-RELATED"/>
    <property type="match status" value="1"/>
</dbReference>
<keyword evidence="1" id="KW-1133">Transmembrane helix</keyword>
<proteinExistence type="predicted"/>
<sequence>MTKPTDHYSFILLCLQSPEDKALQAQLESWLSAGATHRELYAQVRLLWEQAPHAAFFEESDAPAATARFLQLLDQAKAAVPAVTLNTVRRRRWWPAAAAVLLIAVAAGWWQYSRTRIQWIAKTTTNRPDSVLLADGSKIYLNKQASIRYPAAFKGRERQVELTAGEAFFDIVTNPVHPFTVVSGPAQIHVLGTSFNVKAANTTIQVYVLTGSVAVAHQQHSLRLRAGQGASCNTRTGEIKVDSSAGNNQLAWRTRELQFTDTSLQAVCESLSNAYGVTIVLDPGISKERKLNANFSNKTLPEILQTLTALYDYHFEQLNDTIYVHLPVKK</sequence>
<dbReference type="AlphaFoldDB" id="A0A847RBC5"/>
<dbReference type="InterPro" id="IPR006860">
    <property type="entry name" value="FecR"/>
</dbReference>
<evidence type="ECO:0000313" key="4">
    <source>
        <dbReference type="EMBL" id="NLR64369.1"/>
    </source>
</evidence>
<reference evidence="4 5" key="1">
    <citation type="submission" date="2020-04" db="EMBL/GenBank/DDBJ databases">
        <authorList>
            <person name="Yin C."/>
        </authorList>
    </citation>
    <scope>NUCLEOTIDE SEQUENCE [LARGE SCALE GENOMIC DNA]</scope>
    <source>
        <strain evidence="4 5">Ae27</strain>
    </source>
</reference>
<comment type="caution">
    <text evidence="4">The sequence shown here is derived from an EMBL/GenBank/DDBJ whole genome shotgun (WGS) entry which is preliminary data.</text>
</comment>
<evidence type="ECO:0000259" key="3">
    <source>
        <dbReference type="Pfam" id="PF16344"/>
    </source>
</evidence>
<accession>A0A847RBC5</accession>
<dbReference type="Pfam" id="PF04773">
    <property type="entry name" value="FecR"/>
    <property type="match status" value="1"/>
</dbReference>
<feature type="domain" description="FecR protein" evidence="2">
    <location>
        <begin position="123"/>
        <end position="213"/>
    </location>
</feature>
<keyword evidence="1" id="KW-0472">Membrane</keyword>
<dbReference type="Proteomes" id="UP000570474">
    <property type="component" value="Unassembled WGS sequence"/>
</dbReference>
<dbReference type="GO" id="GO:0016989">
    <property type="term" value="F:sigma factor antagonist activity"/>
    <property type="evidence" value="ECO:0007669"/>
    <property type="project" value="TreeGrafter"/>
</dbReference>
<evidence type="ECO:0000313" key="5">
    <source>
        <dbReference type="Proteomes" id="UP000570474"/>
    </source>
</evidence>
<evidence type="ECO:0000259" key="2">
    <source>
        <dbReference type="Pfam" id="PF04773"/>
    </source>
</evidence>